<name>A0A1W2CYD7_9SPHI</name>
<feature type="domain" description="FecR protein" evidence="2">
    <location>
        <begin position="182"/>
        <end position="280"/>
    </location>
</feature>
<dbReference type="Pfam" id="PF16344">
    <property type="entry name" value="FecR_C"/>
    <property type="match status" value="1"/>
</dbReference>
<dbReference type="Gene3D" id="2.60.120.1440">
    <property type="match status" value="1"/>
</dbReference>
<dbReference type="EMBL" id="FWYB01000005">
    <property type="protein sequence ID" value="SMC90221.1"/>
    <property type="molecule type" value="Genomic_DNA"/>
</dbReference>
<dbReference type="Proteomes" id="UP000192678">
    <property type="component" value="Unassembled WGS sequence"/>
</dbReference>
<protein>
    <submittedName>
        <fullName evidence="4">FecR family protein</fullName>
    </submittedName>
</protein>
<reference evidence="4 5" key="1">
    <citation type="submission" date="2017-04" db="EMBL/GenBank/DDBJ databases">
        <authorList>
            <person name="Afonso C.L."/>
            <person name="Miller P.J."/>
            <person name="Scott M.A."/>
            <person name="Spackman E."/>
            <person name="Goraichik I."/>
            <person name="Dimitrov K.M."/>
            <person name="Suarez D.L."/>
            <person name="Swayne D.E."/>
        </authorList>
    </citation>
    <scope>NUCLEOTIDE SEQUENCE [LARGE SCALE GENOMIC DNA]</scope>
    <source>
        <strain evidence="4 5">DSM 19625</strain>
    </source>
</reference>
<evidence type="ECO:0000259" key="2">
    <source>
        <dbReference type="Pfam" id="PF04773"/>
    </source>
</evidence>
<dbReference type="GO" id="GO:0016989">
    <property type="term" value="F:sigma factor antagonist activity"/>
    <property type="evidence" value="ECO:0007669"/>
    <property type="project" value="TreeGrafter"/>
</dbReference>
<dbReference type="PANTHER" id="PTHR30273">
    <property type="entry name" value="PERIPLASMIC SIGNAL SENSOR AND SIGMA FACTOR ACTIVATOR FECR-RELATED"/>
    <property type="match status" value="1"/>
</dbReference>
<dbReference type="InterPro" id="IPR006860">
    <property type="entry name" value="FecR"/>
</dbReference>
<dbReference type="RefSeq" id="WP_084289431.1">
    <property type="nucleotide sequence ID" value="NZ_FWYB01000005.1"/>
</dbReference>
<dbReference type="InterPro" id="IPR012373">
    <property type="entry name" value="Ferrdict_sens_TM"/>
</dbReference>
<feature type="domain" description="Protein FecR C-terminal" evidence="3">
    <location>
        <begin position="345"/>
        <end position="413"/>
    </location>
</feature>
<proteinExistence type="predicted"/>
<organism evidence="4 5">
    <name type="scientific">Pedobacter nyackensis</name>
    <dbReference type="NCBI Taxonomy" id="475255"/>
    <lineage>
        <taxon>Bacteria</taxon>
        <taxon>Pseudomonadati</taxon>
        <taxon>Bacteroidota</taxon>
        <taxon>Sphingobacteriia</taxon>
        <taxon>Sphingobacteriales</taxon>
        <taxon>Sphingobacteriaceae</taxon>
        <taxon>Pedobacter</taxon>
    </lineage>
</organism>
<dbReference type="InterPro" id="IPR032508">
    <property type="entry name" value="FecR_C"/>
</dbReference>
<dbReference type="OrthoDB" id="744058at2"/>
<dbReference type="Pfam" id="PF04773">
    <property type="entry name" value="FecR"/>
    <property type="match status" value="1"/>
</dbReference>
<sequence>MKLHTRQLVAEALSLMSKSVANSLPVYDDGQFIGKITYVELKEFINDEAKTDGTLAHRMNFELGTAWATIKKMRIDGYKEPAKENYTRKLVVRFSSAAAVALVLLGLTWLFFKPADLIPAAQQNLVITGLNKIMLVLANGEQVPLNGEKKGVTIDGSKLIYNDGSNVLEKGMPSLDKKLMAVYTSNGGLYQLTLPDGTKVWLNAASSLKFPATFAGASQRRVELSGEAYFEVAKVIQQAKRLPFIVVSDGQEIEVLGTHFNVSAYKSNGGVRTTLLEGSVMVRLSAQKDKLSKTMDPASVDPLKIEGGKTEVLLKPNEEAILTGTDIAVKHVDAAEAIAWRNGEYIFRNTSLNDIMDVVARWYDMDVVYQSKGAGDAVLGGSIARAATIQDVLKMLELIADVHFKIEGRRITVK</sequence>
<accession>A0A1W2CYD7</accession>
<evidence type="ECO:0000313" key="4">
    <source>
        <dbReference type="EMBL" id="SMC90221.1"/>
    </source>
</evidence>
<dbReference type="AlphaFoldDB" id="A0A1W2CYD7"/>
<gene>
    <name evidence="4" type="ORF">SAMN04488101_10583</name>
</gene>
<dbReference type="STRING" id="475255.SAMN04488101_10583"/>
<feature type="transmembrane region" description="Helical" evidence="1">
    <location>
        <begin position="90"/>
        <end position="112"/>
    </location>
</feature>
<dbReference type="Gene3D" id="3.55.50.30">
    <property type="match status" value="1"/>
</dbReference>
<keyword evidence="5" id="KW-1185">Reference proteome</keyword>
<keyword evidence="1" id="KW-0812">Transmembrane</keyword>
<evidence type="ECO:0000259" key="3">
    <source>
        <dbReference type="Pfam" id="PF16344"/>
    </source>
</evidence>
<evidence type="ECO:0000256" key="1">
    <source>
        <dbReference type="SAM" id="Phobius"/>
    </source>
</evidence>
<keyword evidence="1" id="KW-1133">Transmembrane helix</keyword>
<keyword evidence="1" id="KW-0472">Membrane</keyword>
<evidence type="ECO:0000313" key="5">
    <source>
        <dbReference type="Proteomes" id="UP000192678"/>
    </source>
</evidence>
<dbReference type="PANTHER" id="PTHR30273:SF2">
    <property type="entry name" value="PROTEIN FECR"/>
    <property type="match status" value="1"/>
</dbReference>